<evidence type="ECO:0000313" key="9">
    <source>
        <dbReference type="EMBL" id="WWC61541.1"/>
    </source>
</evidence>
<evidence type="ECO:0000256" key="1">
    <source>
        <dbReference type="ARBA" id="ARBA00004141"/>
    </source>
</evidence>
<keyword evidence="2" id="KW-0813">Transport</keyword>
<dbReference type="RefSeq" id="XP_018263402.1">
    <property type="nucleotide sequence ID" value="XM_018408191.1"/>
</dbReference>
<feature type="transmembrane region" description="Helical" evidence="7">
    <location>
        <begin position="324"/>
        <end position="344"/>
    </location>
</feature>
<dbReference type="GO" id="GO:0016020">
    <property type="term" value="C:membrane"/>
    <property type="evidence" value="ECO:0007669"/>
    <property type="project" value="UniProtKB-SubCell"/>
</dbReference>
<dbReference type="EMBL" id="CP144534">
    <property type="protein sequence ID" value="WWC61541.1"/>
    <property type="molecule type" value="Genomic_DNA"/>
</dbReference>
<dbReference type="Proteomes" id="UP000078595">
    <property type="component" value="Chromosome 5"/>
</dbReference>
<evidence type="ECO:0000256" key="4">
    <source>
        <dbReference type="ARBA" id="ARBA00022989"/>
    </source>
</evidence>
<feature type="transmembrane region" description="Helical" evidence="7">
    <location>
        <begin position="421"/>
        <end position="439"/>
    </location>
</feature>
<name>A0A1A6A686_9TREE</name>
<feature type="transmembrane region" description="Helical" evidence="7">
    <location>
        <begin position="356"/>
        <end position="375"/>
    </location>
</feature>
<protein>
    <recommendedName>
        <fullName evidence="11">Major facilitator superfamily (MFS) profile domain-containing protein</fullName>
    </recommendedName>
</protein>
<dbReference type="GO" id="GO:0022857">
    <property type="term" value="F:transmembrane transporter activity"/>
    <property type="evidence" value="ECO:0007669"/>
    <property type="project" value="InterPro"/>
</dbReference>
<feature type="transmembrane region" description="Helical" evidence="7">
    <location>
        <begin position="292"/>
        <end position="312"/>
    </location>
</feature>
<keyword evidence="10" id="KW-1185">Reference proteome</keyword>
<dbReference type="KEGG" id="kdj:28968595"/>
<dbReference type="PANTHER" id="PTHR43791">
    <property type="entry name" value="PERMEASE-RELATED"/>
    <property type="match status" value="1"/>
</dbReference>
<dbReference type="SUPFAM" id="SSF103473">
    <property type="entry name" value="MFS general substrate transporter"/>
    <property type="match status" value="1"/>
</dbReference>
<comment type="subcellular location">
    <subcellularLocation>
        <location evidence="1">Membrane</location>
        <topology evidence="1">Multi-pass membrane protein</topology>
    </subcellularLocation>
</comment>
<evidence type="ECO:0000313" key="8">
    <source>
        <dbReference type="EMBL" id="OBR85560.1"/>
    </source>
</evidence>
<dbReference type="AlphaFoldDB" id="A0A1A6A686"/>
<accession>A0A1A6A686</accession>
<gene>
    <name evidence="8" type="ORF">I303_04896</name>
    <name evidence="9" type="ORF">I303_104125</name>
</gene>
<feature type="transmembrane region" description="Helical" evidence="7">
    <location>
        <begin position="387"/>
        <end position="409"/>
    </location>
</feature>
<dbReference type="VEuPathDB" id="FungiDB:I303_04896"/>
<feature type="transmembrane region" description="Helical" evidence="7">
    <location>
        <begin position="219"/>
        <end position="241"/>
    </location>
</feature>
<feature type="transmembrane region" description="Helical" evidence="7">
    <location>
        <begin position="192"/>
        <end position="213"/>
    </location>
</feature>
<feature type="transmembrane region" description="Helical" evidence="7">
    <location>
        <begin position="451"/>
        <end position="475"/>
    </location>
</feature>
<keyword evidence="5 7" id="KW-0472">Membrane</keyword>
<dbReference type="PANTHER" id="PTHR43791:SF16">
    <property type="entry name" value="TRANSPORTER, PUTATIVE (AFU_ORTHOLOGUE AFUA_3G01840)-RELATED"/>
    <property type="match status" value="1"/>
</dbReference>
<proteinExistence type="inferred from homology"/>
<evidence type="ECO:0008006" key="11">
    <source>
        <dbReference type="Google" id="ProtNLM"/>
    </source>
</evidence>
<evidence type="ECO:0000256" key="6">
    <source>
        <dbReference type="ARBA" id="ARBA00037968"/>
    </source>
</evidence>
<feature type="transmembrane region" description="Helical" evidence="7">
    <location>
        <begin position="63"/>
        <end position="80"/>
    </location>
</feature>
<sequence length="531" mass="58657">MAEKIDLDRKASFDHVEEADLKDPESQEKRQHGDAALGLIGDERVIVTQEDNDRIRRKTDKQILTILVWVYLLQILDKLVMGYGNVFGLSEDNHLVDNQYSVAVTMNNIAQLAWQPLSTYLIVRVPARILMPCFIFGWGTAQACMAASHSFGGLAATRFLLGLFEAGCLPLFSIMTAQWYRRSEQPIRVAAWYSTNGIAQIVAALMSFGLGHIHSDKIASWQLIFIVVGGITVLTAPIVYWRIDSDIAHARFLSTEDKAKAIERLRANQTGTGTNEFKWAHIWELAYDPKTYLFGGLALCLNFGATVTTSFGPTLIKNMGHDKYITALLNMPFGALQFLTIMAASYATQKFKLKGPVLAVFMAPVLVGLAMLYHVNKQPVVNQKVALAGYYMMAFLFGGNPIIVSWMVANTAGQTKKSAILAAYNAFNATGSIIGPLLFKGKDKPRYLPGLQATLGVFAAMLGLIAICMGLIFVLNKQRERQRVAVGKPAKIKDTSMTTKYEAYGTEGSGLGENALLDLTDFKNNEFVYLY</sequence>
<comment type="similarity">
    <text evidence="6">Belongs to the major facilitator superfamily. Allantoate permease family.</text>
</comment>
<keyword evidence="3 7" id="KW-0812">Transmembrane</keyword>
<dbReference type="InterPro" id="IPR011701">
    <property type="entry name" value="MFS"/>
</dbReference>
<keyword evidence="4 7" id="KW-1133">Transmembrane helix</keyword>
<dbReference type="EMBL" id="KI894031">
    <property type="protein sequence ID" value="OBR85560.1"/>
    <property type="molecule type" value="Genomic_DNA"/>
</dbReference>
<dbReference type="Gene3D" id="1.20.1250.20">
    <property type="entry name" value="MFS general substrate transporter like domains"/>
    <property type="match status" value="2"/>
</dbReference>
<evidence type="ECO:0000256" key="5">
    <source>
        <dbReference type="ARBA" id="ARBA00023136"/>
    </source>
</evidence>
<dbReference type="Pfam" id="PF07690">
    <property type="entry name" value="MFS_1"/>
    <property type="match status" value="1"/>
</dbReference>
<dbReference type="FunFam" id="1.20.1250.20:FF:000064">
    <property type="entry name" value="MFS allantoate transporter"/>
    <property type="match status" value="1"/>
</dbReference>
<organism evidence="8">
    <name type="scientific">Kwoniella dejecticola CBS 10117</name>
    <dbReference type="NCBI Taxonomy" id="1296121"/>
    <lineage>
        <taxon>Eukaryota</taxon>
        <taxon>Fungi</taxon>
        <taxon>Dikarya</taxon>
        <taxon>Basidiomycota</taxon>
        <taxon>Agaricomycotina</taxon>
        <taxon>Tremellomycetes</taxon>
        <taxon>Tremellales</taxon>
        <taxon>Cryptococcaceae</taxon>
        <taxon>Kwoniella</taxon>
    </lineage>
</organism>
<feature type="transmembrane region" description="Helical" evidence="7">
    <location>
        <begin position="160"/>
        <end position="180"/>
    </location>
</feature>
<reference evidence="9" key="3">
    <citation type="submission" date="2024-02" db="EMBL/GenBank/DDBJ databases">
        <title>Comparative genomics of Cryptococcus and Kwoniella reveals pathogenesis evolution and contrasting modes of karyotype evolution via chromosome fusion or intercentromeric recombination.</title>
        <authorList>
            <person name="Coelho M.A."/>
            <person name="David-Palma M."/>
            <person name="Shea T."/>
            <person name="Bowers K."/>
            <person name="McGinley-Smith S."/>
            <person name="Mohammad A.W."/>
            <person name="Gnirke A."/>
            <person name="Yurkov A.M."/>
            <person name="Nowrousian M."/>
            <person name="Sun S."/>
            <person name="Cuomo C.A."/>
            <person name="Heitman J."/>
        </authorList>
    </citation>
    <scope>NUCLEOTIDE SEQUENCE</scope>
    <source>
        <strain evidence="9">CBS 10117</strain>
    </source>
</reference>
<evidence type="ECO:0000313" key="10">
    <source>
        <dbReference type="Proteomes" id="UP000078595"/>
    </source>
</evidence>
<evidence type="ECO:0000256" key="2">
    <source>
        <dbReference type="ARBA" id="ARBA00022448"/>
    </source>
</evidence>
<evidence type="ECO:0000256" key="7">
    <source>
        <dbReference type="SAM" id="Phobius"/>
    </source>
</evidence>
<evidence type="ECO:0000256" key="3">
    <source>
        <dbReference type="ARBA" id="ARBA00022692"/>
    </source>
</evidence>
<dbReference type="InterPro" id="IPR036259">
    <property type="entry name" value="MFS_trans_sf"/>
</dbReference>
<dbReference type="OrthoDB" id="6730379at2759"/>
<reference evidence="9" key="2">
    <citation type="submission" date="2013-07" db="EMBL/GenBank/DDBJ databases">
        <authorList>
            <consortium name="The Broad Institute Genome Sequencing Platform"/>
            <person name="Cuomo C."/>
            <person name="Litvintseva A."/>
            <person name="Chen Y."/>
            <person name="Heitman J."/>
            <person name="Sun S."/>
            <person name="Springer D."/>
            <person name="Dromer F."/>
            <person name="Young S.K."/>
            <person name="Zeng Q."/>
            <person name="Gargeya S."/>
            <person name="Fitzgerald M."/>
            <person name="Abouelleil A."/>
            <person name="Alvarado L."/>
            <person name="Berlin A.M."/>
            <person name="Chapman S.B."/>
            <person name="Dewar J."/>
            <person name="Goldberg J."/>
            <person name="Griggs A."/>
            <person name="Gujja S."/>
            <person name="Hansen M."/>
            <person name="Howarth C."/>
            <person name="Imamovic A."/>
            <person name="Larimer J."/>
            <person name="McCowan C."/>
            <person name="Murphy C."/>
            <person name="Pearson M."/>
            <person name="Priest M."/>
            <person name="Roberts A."/>
            <person name="Saif S."/>
            <person name="Shea T."/>
            <person name="Sykes S."/>
            <person name="Wortman J."/>
            <person name="Nusbaum C."/>
            <person name="Birren B."/>
        </authorList>
    </citation>
    <scope>NUCLEOTIDE SEQUENCE</scope>
    <source>
        <strain evidence="9">CBS 10117</strain>
    </source>
</reference>
<dbReference type="GeneID" id="28968595"/>
<reference evidence="8" key="1">
    <citation type="submission" date="2013-07" db="EMBL/GenBank/DDBJ databases">
        <title>The Genome Sequence of Cryptococcus dejecticola CBS10117.</title>
        <authorList>
            <consortium name="The Broad Institute Genome Sequencing Platform"/>
            <person name="Cuomo C."/>
            <person name="Litvintseva A."/>
            <person name="Chen Y."/>
            <person name="Heitman J."/>
            <person name="Sun S."/>
            <person name="Springer D."/>
            <person name="Dromer F."/>
            <person name="Young S.K."/>
            <person name="Zeng Q."/>
            <person name="Gargeya S."/>
            <person name="Fitzgerald M."/>
            <person name="Abouelleil A."/>
            <person name="Alvarado L."/>
            <person name="Berlin A.M."/>
            <person name="Chapman S.B."/>
            <person name="Dewar J."/>
            <person name="Goldberg J."/>
            <person name="Griggs A."/>
            <person name="Gujja S."/>
            <person name="Hansen M."/>
            <person name="Howarth C."/>
            <person name="Imamovic A."/>
            <person name="Larimer J."/>
            <person name="McCowan C."/>
            <person name="Murphy C."/>
            <person name="Pearson M."/>
            <person name="Priest M."/>
            <person name="Roberts A."/>
            <person name="Saif S."/>
            <person name="Shea T."/>
            <person name="Sykes S."/>
            <person name="Wortman J."/>
            <person name="Nusbaum C."/>
            <person name="Birren B."/>
        </authorList>
    </citation>
    <scope>NUCLEOTIDE SEQUENCE [LARGE SCALE GENOMIC DNA]</scope>
    <source>
        <strain evidence="8">CBS 10117</strain>
    </source>
</reference>